<dbReference type="CDD" id="cd08187">
    <property type="entry name" value="BDH"/>
    <property type="match status" value="1"/>
</dbReference>
<dbReference type="Pfam" id="PF25137">
    <property type="entry name" value="ADH_Fe_C"/>
    <property type="match status" value="1"/>
</dbReference>
<dbReference type="Pfam" id="PF00465">
    <property type="entry name" value="Fe-ADH"/>
    <property type="match status" value="1"/>
</dbReference>
<name>A0A7M2RDE8_9FIRM</name>
<dbReference type="GO" id="GO:1990362">
    <property type="term" value="F:butanol dehydrogenase (NAD+) activity"/>
    <property type="evidence" value="ECO:0007669"/>
    <property type="project" value="InterPro"/>
</dbReference>
<feature type="domain" description="Alcohol dehydrogenase iron-type/glycerol dehydrogenase GldA" evidence="2">
    <location>
        <begin position="9"/>
        <end position="179"/>
    </location>
</feature>
<dbReference type="SUPFAM" id="SSF56796">
    <property type="entry name" value="Dehydroquinate synthase-like"/>
    <property type="match status" value="1"/>
</dbReference>
<dbReference type="FunFam" id="3.40.50.1970:FF:000003">
    <property type="entry name" value="Alcohol dehydrogenase, iron-containing"/>
    <property type="match status" value="1"/>
</dbReference>
<evidence type="ECO:0000259" key="3">
    <source>
        <dbReference type="Pfam" id="PF25137"/>
    </source>
</evidence>
<organism evidence="4 5">
    <name type="scientific">Blautia liquoris</name>
    <dbReference type="NCBI Taxonomy" id="2779518"/>
    <lineage>
        <taxon>Bacteria</taxon>
        <taxon>Bacillati</taxon>
        <taxon>Bacillota</taxon>
        <taxon>Clostridia</taxon>
        <taxon>Lachnospirales</taxon>
        <taxon>Lachnospiraceae</taxon>
        <taxon>Blautia</taxon>
    </lineage>
</organism>
<evidence type="ECO:0000256" key="1">
    <source>
        <dbReference type="ARBA" id="ARBA00023002"/>
    </source>
</evidence>
<dbReference type="GO" id="GO:1990002">
    <property type="term" value="F:methylglyoxal reductase (NADPH) (acetol producing) activity"/>
    <property type="evidence" value="ECO:0007669"/>
    <property type="project" value="TreeGrafter"/>
</dbReference>
<dbReference type="RefSeq" id="WP_193734678.1">
    <property type="nucleotide sequence ID" value="NZ_CP063304.1"/>
</dbReference>
<dbReference type="Proteomes" id="UP000593601">
    <property type="component" value="Chromosome"/>
</dbReference>
<dbReference type="Gene3D" id="1.20.1090.10">
    <property type="entry name" value="Dehydroquinate synthase-like - alpha domain"/>
    <property type="match status" value="1"/>
</dbReference>
<dbReference type="GO" id="GO:0008106">
    <property type="term" value="F:alcohol dehydrogenase (NADP+) activity"/>
    <property type="evidence" value="ECO:0007669"/>
    <property type="project" value="TreeGrafter"/>
</dbReference>
<dbReference type="InterPro" id="IPR056798">
    <property type="entry name" value="ADH_Fe_C"/>
</dbReference>
<dbReference type="GO" id="GO:0005829">
    <property type="term" value="C:cytosol"/>
    <property type="evidence" value="ECO:0007669"/>
    <property type="project" value="TreeGrafter"/>
</dbReference>
<keyword evidence="5" id="KW-1185">Reference proteome</keyword>
<evidence type="ECO:0000259" key="2">
    <source>
        <dbReference type="Pfam" id="PF00465"/>
    </source>
</evidence>
<dbReference type="KEGG" id="bliq:INP51_09805"/>
<dbReference type="PANTHER" id="PTHR43633:SF1">
    <property type="entry name" value="ALCOHOL DEHYDROGENASE YQHD"/>
    <property type="match status" value="1"/>
</dbReference>
<dbReference type="InterPro" id="IPR001670">
    <property type="entry name" value="ADH_Fe/GldA"/>
</dbReference>
<dbReference type="Gene3D" id="3.40.50.1970">
    <property type="match status" value="1"/>
</dbReference>
<accession>A0A7M2RDE8</accession>
<gene>
    <name evidence="4" type="ORF">INP51_09805</name>
</gene>
<sequence length="392" mass="42806">MDNFVQYAPTEVVFGKGTEKQAGSEVKKWGGSRVLIVYGGGSVIKSGVLDRVKRSLDEEDIVYDEIGGVKPNPRLALAEEGVKKAIEFQADFILGVGGGSVIDTAKGIAHGTANPTLDLWEIWTGKIPLTKSIPVGVVLTIAAAGSEMSDSAVLTNEEVGRKVGISTPFNRVKFAVMNPELAFTVPKKQIACGVTDIMMHTMERYFIPGFTCEMTDEIAEGLLRTVMRNGTKALENQEDYDVMAEIMWCSSLSHNDLTSCGRGKDFSVHKMGQALGAKYDITHGETLSVLWGSWARFQYDTAPDRFARYAVNVMGISSQGKSQMEIAKEGIEKTEEYFQSLGMPISLSELGIHPSDEEIHDLAMNATQQDTLKLSRLKPLSAAEVETIYKMA</sequence>
<evidence type="ECO:0000313" key="5">
    <source>
        <dbReference type="Proteomes" id="UP000593601"/>
    </source>
</evidence>
<dbReference type="PANTHER" id="PTHR43633">
    <property type="entry name" value="ALCOHOL DEHYDROGENASE YQHD"/>
    <property type="match status" value="1"/>
</dbReference>
<protein>
    <submittedName>
        <fullName evidence="4">Iron-containing alcohol dehydrogenase</fullName>
    </submittedName>
</protein>
<keyword evidence="1" id="KW-0560">Oxidoreductase</keyword>
<dbReference type="InterPro" id="IPR044731">
    <property type="entry name" value="BDH-like"/>
</dbReference>
<feature type="domain" description="Fe-containing alcohol dehydrogenase-like C-terminal" evidence="3">
    <location>
        <begin position="193"/>
        <end position="391"/>
    </location>
</feature>
<dbReference type="EMBL" id="CP063304">
    <property type="protein sequence ID" value="QOV18316.1"/>
    <property type="molecule type" value="Genomic_DNA"/>
</dbReference>
<reference evidence="4 5" key="1">
    <citation type="submission" date="2020-10" db="EMBL/GenBank/DDBJ databases">
        <title>Blautia liquoris sp.nov., isolated from the mud in a fermentation cellar used for the production of Chinese strong-flavoured liquor.</title>
        <authorList>
            <person name="Lu L."/>
        </authorList>
    </citation>
    <scope>NUCLEOTIDE SEQUENCE [LARGE SCALE GENOMIC DNA]</scope>
    <source>
        <strain evidence="4 5">LZLJ-3</strain>
    </source>
</reference>
<dbReference type="GO" id="GO:0046872">
    <property type="term" value="F:metal ion binding"/>
    <property type="evidence" value="ECO:0007669"/>
    <property type="project" value="InterPro"/>
</dbReference>
<proteinExistence type="predicted"/>
<evidence type="ECO:0000313" key="4">
    <source>
        <dbReference type="EMBL" id="QOV18316.1"/>
    </source>
</evidence>
<dbReference type="AlphaFoldDB" id="A0A7M2RDE8"/>